<evidence type="ECO:0000256" key="1">
    <source>
        <dbReference type="ARBA" id="ARBA00004123"/>
    </source>
</evidence>
<dbReference type="EMBL" id="AMQM01007626">
    <property type="status" value="NOT_ANNOTATED_CDS"/>
    <property type="molecule type" value="Genomic_DNA"/>
</dbReference>
<comment type="subcellular location">
    <subcellularLocation>
        <location evidence="1">Nucleus</location>
    </subcellularLocation>
</comment>
<feature type="compositionally biased region" description="Low complexity" evidence="5">
    <location>
        <begin position="547"/>
        <end position="572"/>
    </location>
</feature>
<evidence type="ECO:0000313" key="6">
    <source>
        <dbReference type="EMBL" id="ESN92434.1"/>
    </source>
</evidence>
<reference evidence="6 8" key="2">
    <citation type="journal article" date="2013" name="Nature">
        <title>Insights into bilaterian evolution from three spiralian genomes.</title>
        <authorList>
            <person name="Simakov O."/>
            <person name="Marletaz F."/>
            <person name="Cho S.J."/>
            <person name="Edsinger-Gonzales E."/>
            <person name="Havlak P."/>
            <person name="Hellsten U."/>
            <person name="Kuo D.H."/>
            <person name="Larsson T."/>
            <person name="Lv J."/>
            <person name="Arendt D."/>
            <person name="Savage R."/>
            <person name="Osoegawa K."/>
            <person name="de Jong P."/>
            <person name="Grimwood J."/>
            <person name="Chapman J.A."/>
            <person name="Shapiro H."/>
            <person name="Aerts A."/>
            <person name="Otillar R.P."/>
            <person name="Terry A.Y."/>
            <person name="Boore J.L."/>
            <person name="Grigoriev I.V."/>
            <person name="Lindberg D.R."/>
            <person name="Seaver E.C."/>
            <person name="Weisblat D.A."/>
            <person name="Putnam N.H."/>
            <person name="Rokhsar D.S."/>
        </authorList>
    </citation>
    <scope>NUCLEOTIDE SEQUENCE</scope>
</reference>
<dbReference type="InParanoid" id="T1FH19"/>
<dbReference type="InterPro" id="IPR040709">
    <property type="entry name" value="Importin_rep_1"/>
</dbReference>
<comment type="similarity">
    <text evidence="2">Belongs to the importin beta family.</text>
</comment>
<dbReference type="OrthoDB" id="2016913at2759"/>
<name>T1FH19_HELRO</name>
<evidence type="ECO:0000256" key="5">
    <source>
        <dbReference type="SAM" id="MobiDB-lite"/>
    </source>
</evidence>
<evidence type="ECO:0000313" key="8">
    <source>
        <dbReference type="Proteomes" id="UP000015101"/>
    </source>
</evidence>
<dbReference type="Pfam" id="PF18773">
    <property type="entry name" value="Importin_rep"/>
    <property type="match status" value="1"/>
</dbReference>
<feature type="compositionally biased region" description="Low complexity" evidence="5">
    <location>
        <begin position="525"/>
        <end position="540"/>
    </location>
</feature>
<reference evidence="8" key="1">
    <citation type="submission" date="2012-12" db="EMBL/GenBank/DDBJ databases">
        <authorList>
            <person name="Hellsten U."/>
            <person name="Grimwood J."/>
            <person name="Chapman J.A."/>
            <person name="Shapiro H."/>
            <person name="Aerts A."/>
            <person name="Otillar R.P."/>
            <person name="Terry A.Y."/>
            <person name="Boore J.L."/>
            <person name="Simakov O."/>
            <person name="Marletaz F."/>
            <person name="Cho S.-J."/>
            <person name="Edsinger-Gonzales E."/>
            <person name="Havlak P."/>
            <person name="Kuo D.-H."/>
            <person name="Larsson T."/>
            <person name="Lv J."/>
            <person name="Arendt D."/>
            <person name="Savage R."/>
            <person name="Osoegawa K."/>
            <person name="de Jong P."/>
            <person name="Lindberg D.R."/>
            <person name="Seaver E.C."/>
            <person name="Weisblat D.A."/>
            <person name="Putnam N.H."/>
            <person name="Grigoriev I.V."/>
            <person name="Rokhsar D.S."/>
        </authorList>
    </citation>
    <scope>NUCLEOTIDE SEQUENCE</scope>
</reference>
<dbReference type="Proteomes" id="UP000015101">
    <property type="component" value="Unassembled WGS sequence"/>
</dbReference>
<dbReference type="GO" id="GO:0005737">
    <property type="term" value="C:cytoplasm"/>
    <property type="evidence" value="ECO:0000318"/>
    <property type="project" value="GO_Central"/>
</dbReference>
<protein>
    <recommendedName>
        <fullName evidence="9">Importin N-terminal domain-containing protein</fullName>
    </recommendedName>
</protein>
<dbReference type="InterPro" id="IPR016024">
    <property type="entry name" value="ARM-type_fold"/>
</dbReference>
<dbReference type="eggNOG" id="KOG2022">
    <property type="taxonomic scope" value="Eukaryota"/>
</dbReference>
<dbReference type="FunCoup" id="T1FH19">
    <property type="interactions" value="953"/>
</dbReference>
<dbReference type="EMBL" id="KB097642">
    <property type="protein sequence ID" value="ESN92434.1"/>
    <property type="molecule type" value="Genomic_DNA"/>
</dbReference>
<dbReference type="HOGENOM" id="CLU_005996_3_0_1"/>
<keyword evidence="4" id="KW-0539">Nucleus</keyword>
<gene>
    <name evidence="7" type="primary">20208118</name>
    <name evidence="6" type="ORF">HELRODRAFT_181485</name>
</gene>
<evidence type="ECO:0000256" key="2">
    <source>
        <dbReference type="ARBA" id="ARBA00007991"/>
    </source>
</evidence>
<evidence type="ECO:0000313" key="7">
    <source>
        <dbReference type="EnsemblMetazoa" id="HelroP181485"/>
    </source>
</evidence>
<dbReference type="RefSeq" id="XP_009029526.1">
    <property type="nucleotide sequence ID" value="XM_009031278.1"/>
</dbReference>
<evidence type="ECO:0008006" key="9">
    <source>
        <dbReference type="Google" id="ProtNLM"/>
    </source>
</evidence>
<evidence type="ECO:0000256" key="3">
    <source>
        <dbReference type="ARBA" id="ARBA00022448"/>
    </source>
</evidence>
<feature type="region of interest" description="Disordered" evidence="5">
    <location>
        <begin position="525"/>
        <end position="578"/>
    </location>
</feature>
<evidence type="ECO:0000256" key="4">
    <source>
        <dbReference type="ARBA" id="ARBA00023242"/>
    </source>
</evidence>
<dbReference type="AlphaFoldDB" id="T1FH19"/>
<keyword evidence="3" id="KW-0813">Transport</keyword>
<keyword evidence="8" id="KW-1185">Reference proteome</keyword>
<dbReference type="PANTHER" id="PTHR12363:SF33">
    <property type="entry name" value="IMPORTIN-13"/>
    <property type="match status" value="1"/>
</dbReference>
<proteinExistence type="inferred from homology"/>
<reference evidence="7" key="3">
    <citation type="submission" date="2015-06" db="UniProtKB">
        <authorList>
            <consortium name="EnsemblMetazoa"/>
        </authorList>
    </citation>
    <scope>IDENTIFICATION</scope>
</reference>
<dbReference type="PANTHER" id="PTHR12363">
    <property type="entry name" value="TRANSPORTIN 3 AND IMPORTIN 13"/>
    <property type="match status" value="1"/>
</dbReference>
<sequence length="805" mass="90634">MASGFNLMLPFTAETVEMAVTLFYQNSNNSSLINEMNPWLTRAQTSMEAWSFCWPLMQLDKRKDIFMIICPNFRHEIPEGHIDQLKSSLKCQLLNLTSNWMRVGVNIGDQRYVPLVELIFNQIHDAAYIKIASEALVNLFKCVANHKYPRTMIYYLERVVGLEELFNKIYGDSDDDLSLAIFVSAGECNLAILVNGFSGHDHIKTICCKLLGLIVRCVAVKGYFPVDEMSSDLTFGFWYNLQDEIMKGIMNSEVKMIFKTIYLDLFQVMCKKVTYPPYKIFESWSEDDKEGFRCYRQDISDAAAYFMPFLEQSMLLVLNGLLEGAISRHESRGEGGGPPWEEFEAIIYMLTSITEGGLMDESCLLNFIFRSLPRIPCTHEVLITQVICAELMDEDVEMFTFSIQFILRGICDHKLSSSATMALKDIFSTNRRHVKLVAREVVLESNKLQIGDQVRLMCILGYVLSDMTTQQSLDIINVIVTPHVITLHQLTSSVTSSSSSHIAAEMQSLTVDKLKMLSGFFSSFASSSSSSSSSSAPSSSVPEDDSINSSNNSNNNNNNNNDNNNNNNNNNNNDDDDQDACDRTLILVMTRELMPLIKQMMQAFVHDESIISIMIIFANDSAHKLVLQSLFTSICNKTLSSINSDPKLQTDIIEAFMSFLSQMVKKNVGLLKGARYDMNGLVGVAILGMAMHEQGTCKSSCTFLGIGGELPRQNLNPLADVLHAFNIKFFDLNCRLLNEVVNQDGFPHSRATRPEKEQFAKIIVTSQKSKRKLKDSITEYSMLWRGIIGTEYAMQTSLTTQTFSS</sequence>
<dbReference type="InterPro" id="IPR011989">
    <property type="entry name" value="ARM-like"/>
</dbReference>
<dbReference type="GO" id="GO:0006606">
    <property type="term" value="P:protein import into nucleus"/>
    <property type="evidence" value="ECO:0000318"/>
    <property type="project" value="GO_Central"/>
</dbReference>
<dbReference type="Gene3D" id="1.25.10.10">
    <property type="entry name" value="Leucine-rich Repeat Variant"/>
    <property type="match status" value="1"/>
</dbReference>
<dbReference type="KEGG" id="hro:HELRODRAFT_181485"/>
<accession>T1FH19</accession>
<dbReference type="EnsemblMetazoa" id="HelroT181485">
    <property type="protein sequence ID" value="HelroP181485"/>
    <property type="gene ID" value="HelroG181485"/>
</dbReference>
<dbReference type="SUPFAM" id="SSF48371">
    <property type="entry name" value="ARM repeat"/>
    <property type="match status" value="1"/>
</dbReference>
<dbReference type="CTD" id="20208118"/>
<dbReference type="GeneID" id="20208118"/>
<organism evidence="7 8">
    <name type="scientific">Helobdella robusta</name>
    <name type="common">Californian leech</name>
    <dbReference type="NCBI Taxonomy" id="6412"/>
    <lineage>
        <taxon>Eukaryota</taxon>
        <taxon>Metazoa</taxon>
        <taxon>Spiralia</taxon>
        <taxon>Lophotrochozoa</taxon>
        <taxon>Annelida</taxon>
        <taxon>Clitellata</taxon>
        <taxon>Hirudinea</taxon>
        <taxon>Rhynchobdellida</taxon>
        <taxon>Glossiphoniidae</taxon>
        <taxon>Helobdella</taxon>
    </lineage>
</organism>
<dbReference type="OMA" id="YLSACCR"/>
<dbReference type="InterPro" id="IPR051345">
    <property type="entry name" value="Importin_beta-like_NTR"/>
</dbReference>
<dbReference type="GO" id="GO:0005634">
    <property type="term" value="C:nucleus"/>
    <property type="evidence" value="ECO:0007669"/>
    <property type="project" value="UniProtKB-SubCell"/>
</dbReference>
<dbReference type="STRING" id="6412.T1FH19"/>